<name>A0A132BRF8_9RHOB</name>
<dbReference type="InterPro" id="IPR008949">
    <property type="entry name" value="Isoprenoid_synthase_dom_sf"/>
</dbReference>
<proteinExistence type="predicted"/>
<protein>
    <submittedName>
        <fullName evidence="1">Squalene/phytoene synthase</fullName>
    </submittedName>
</protein>
<dbReference type="OrthoDB" id="9814909at2"/>
<dbReference type="Gene3D" id="1.10.600.10">
    <property type="entry name" value="Farnesyl Diphosphate Synthase"/>
    <property type="match status" value="1"/>
</dbReference>
<keyword evidence="2" id="KW-1185">Reference proteome</keyword>
<reference evidence="1 2" key="1">
    <citation type="submission" date="2015-12" db="EMBL/GenBank/DDBJ databases">
        <title>Genome sequence of the marine Rhodobacteraceae strain O3.65, Candidatus Tritonibacter horizontis.</title>
        <authorList>
            <person name="Poehlein A."/>
            <person name="Giebel H.A."/>
            <person name="Voget S."/>
            <person name="Brinkhoff T."/>
        </authorList>
    </citation>
    <scope>NUCLEOTIDE SEQUENCE [LARGE SCALE GENOMIC DNA]</scope>
    <source>
        <strain evidence="1 2">O3.65</strain>
    </source>
</reference>
<evidence type="ECO:0000313" key="2">
    <source>
        <dbReference type="Proteomes" id="UP000068382"/>
    </source>
</evidence>
<dbReference type="EMBL" id="LPUY01000134">
    <property type="protein sequence ID" value="KUP90924.1"/>
    <property type="molecule type" value="Genomic_DNA"/>
</dbReference>
<gene>
    <name evidence="1" type="ORF">TRIHO_42800</name>
</gene>
<dbReference type="Proteomes" id="UP000068382">
    <property type="component" value="Unassembled WGS sequence"/>
</dbReference>
<accession>A0A132BRF8</accession>
<dbReference type="AlphaFoldDB" id="A0A132BRF8"/>
<dbReference type="PATRIC" id="fig|1768241.3.peg.4473"/>
<sequence>MRFDDDLTACADTVQKGDPDRFLATMAAPVSARPLLFTLYAFNIELSRAPWASQESMIAEMRVQWWRDVGAEIATGTAVRRHYVATPLAALLDQGAASAIDAMAEARRWDIYRDPFEDESAFDRYIDATSGGLIWMAAASLGSADEQVVRDYAYGVGLANYLQAIPNLEAQKRVPLLDGSTNGVRRLADRGLDRIATARRARNTVSQAARPALLSGWQAEAVLRQVRAEPARVAAGALGTSEFRKRIALMWQAATGRW</sequence>
<dbReference type="Pfam" id="PF00494">
    <property type="entry name" value="SQS_PSY"/>
    <property type="match status" value="1"/>
</dbReference>
<dbReference type="InterPro" id="IPR002060">
    <property type="entry name" value="Squ/phyt_synthse"/>
</dbReference>
<dbReference type="RefSeq" id="WP_068248584.1">
    <property type="nucleotide sequence ID" value="NZ_LPUY01000134.1"/>
</dbReference>
<evidence type="ECO:0000313" key="1">
    <source>
        <dbReference type="EMBL" id="KUP90924.1"/>
    </source>
</evidence>
<dbReference type="SUPFAM" id="SSF48576">
    <property type="entry name" value="Terpenoid synthases"/>
    <property type="match status" value="1"/>
</dbReference>
<organism evidence="1 2">
    <name type="scientific">Tritonibacter horizontis</name>
    <dbReference type="NCBI Taxonomy" id="1768241"/>
    <lineage>
        <taxon>Bacteria</taxon>
        <taxon>Pseudomonadati</taxon>
        <taxon>Pseudomonadota</taxon>
        <taxon>Alphaproteobacteria</taxon>
        <taxon>Rhodobacterales</taxon>
        <taxon>Paracoccaceae</taxon>
        <taxon>Tritonibacter</taxon>
    </lineage>
</organism>
<comment type="caution">
    <text evidence="1">The sequence shown here is derived from an EMBL/GenBank/DDBJ whole genome shotgun (WGS) entry which is preliminary data.</text>
</comment>